<evidence type="ECO:0000313" key="1">
    <source>
        <dbReference type="EMBL" id="DAG94371.1"/>
    </source>
</evidence>
<dbReference type="EMBL" id="BK035339">
    <property type="protein sequence ID" value="DAG94371.1"/>
    <property type="molecule type" value="Genomic_DNA"/>
</dbReference>
<protein>
    <submittedName>
        <fullName evidence="1">Uncharacterized protein</fullName>
    </submittedName>
</protein>
<accession>A0A8S5VPF5</accession>
<organism evidence="1">
    <name type="scientific">Ackermannviridae sp</name>
    <dbReference type="NCBI Taxonomy" id="2831612"/>
    <lineage>
        <taxon>Viruses</taxon>
        <taxon>Duplodnaviria</taxon>
        <taxon>Heunggongvirae</taxon>
        <taxon>Uroviricota</taxon>
        <taxon>Caudoviricetes</taxon>
        <taxon>Pantevenvirales</taxon>
        <taxon>Ackermannviridae</taxon>
    </lineage>
</organism>
<sequence>MLPNTAGLCGIQMTPASPVRTIQGIKKALRICSPQRVRPA</sequence>
<name>A0A8S5VPF5_9CAUD</name>
<proteinExistence type="predicted"/>
<reference evidence="1" key="1">
    <citation type="journal article" date="2021" name="Proc. Natl. Acad. Sci. U.S.A.">
        <title>A Catalog of Tens of Thousands of Viruses from Human Metagenomes Reveals Hidden Associations with Chronic Diseases.</title>
        <authorList>
            <person name="Tisza M.J."/>
            <person name="Buck C.B."/>
        </authorList>
    </citation>
    <scope>NUCLEOTIDE SEQUENCE</scope>
    <source>
        <strain evidence="1">Ctg2R45</strain>
    </source>
</reference>